<reference evidence="1" key="1">
    <citation type="submission" date="2021-08" db="EMBL/GenBank/DDBJ databases">
        <title>The first chromosome-level gecko genome reveals the dynamic sex chromosomes of Neotropical dwarf geckos (Sphaerodactylidae: Sphaerodactylus).</title>
        <authorList>
            <person name="Pinto B.J."/>
            <person name="Keating S.E."/>
            <person name="Gamble T."/>
        </authorList>
    </citation>
    <scope>NUCLEOTIDE SEQUENCE</scope>
    <source>
        <strain evidence="1">TG3544</strain>
    </source>
</reference>
<evidence type="ECO:0000313" key="2">
    <source>
        <dbReference type="Proteomes" id="UP000827872"/>
    </source>
</evidence>
<dbReference type="EMBL" id="CM037614">
    <property type="protein sequence ID" value="KAH8017730.1"/>
    <property type="molecule type" value="Genomic_DNA"/>
</dbReference>
<accession>A0ACB8GF20</accession>
<keyword evidence="1" id="KW-0645">Protease</keyword>
<protein>
    <submittedName>
        <fullName evidence="1">Disintegrin and metalloproteinase domain-containing protein 17</fullName>
    </submittedName>
</protein>
<comment type="caution">
    <text evidence="1">The sequence shown here is derived from an EMBL/GenBank/DDBJ whole genome shotgun (WGS) entry which is preliminary data.</text>
</comment>
<organism evidence="1 2">
    <name type="scientific">Sphaerodactylus townsendi</name>
    <dbReference type="NCBI Taxonomy" id="933632"/>
    <lineage>
        <taxon>Eukaryota</taxon>
        <taxon>Metazoa</taxon>
        <taxon>Chordata</taxon>
        <taxon>Craniata</taxon>
        <taxon>Vertebrata</taxon>
        <taxon>Euteleostomi</taxon>
        <taxon>Lepidosauria</taxon>
        <taxon>Squamata</taxon>
        <taxon>Bifurcata</taxon>
        <taxon>Gekkota</taxon>
        <taxon>Sphaerodactylidae</taxon>
        <taxon>Sphaerodactylus</taxon>
    </lineage>
</organism>
<keyword evidence="1" id="KW-0482">Metalloprotease</keyword>
<gene>
    <name evidence="1" type="primary">ADAM17_2</name>
    <name evidence="1" type="ORF">K3G42_032251</name>
</gene>
<sequence>MREKAGKPSEDRYEPPSPSECPVAARRLVSGVWVSRVGCAETLASSWRAAPGKASAALRTCRKLVICCMGQAIINSDIKEYAESLGSVLSDYDILSVSSIQQHSVRRRDLQPESHIERLLSFSALHRHFELYLTSSVERFPKNFQALIVDGQGKEREYHVQWQEFFTGHVVGKRHSKVIAHISEDDFTARINTDEKEYNVEPLWRFLNNSKDERLLVYKSEDIKDVSRLQSPKVCGYVNLEDENLLGVGMNDRTSNEMKVSRRKRTVPDPLRNTCRMLVVADHRFFKHMGRGEESTTINYLIELIDRVDDIYRNTSWDNENFKGYGIQIEQIIVHNAPENVSAGQKHYNMAKSHPNEAKDAWEVKELLEQFSSLHICWQRRQLICVLAHLFTYQDFDLGTLSGLALCRLFKGKTATWWYLSKSLLQCGCWEGCVPSQQWLSNQAPKNLWAKLSSLKFIVKKNELRSCTW</sequence>
<dbReference type="Proteomes" id="UP000827872">
    <property type="component" value="Linkage Group LG01"/>
</dbReference>
<keyword evidence="2" id="KW-1185">Reference proteome</keyword>
<keyword evidence="1" id="KW-0378">Hydrolase</keyword>
<proteinExistence type="predicted"/>
<name>A0ACB8GF20_9SAUR</name>
<evidence type="ECO:0000313" key="1">
    <source>
        <dbReference type="EMBL" id="KAH8017730.1"/>
    </source>
</evidence>